<dbReference type="EMBL" id="HG001791">
    <property type="protein sequence ID" value="CDF36600.1"/>
    <property type="molecule type" value="Genomic_DNA"/>
</dbReference>
<reference evidence="4" key="1">
    <citation type="journal article" date="2013" name="Proc. Natl. Acad. Sci. U.S.A.">
        <title>Genome structure and metabolic features in the red seaweed Chondrus crispus shed light on evolution of the Archaeplastida.</title>
        <authorList>
            <person name="Collen J."/>
            <person name="Porcel B."/>
            <person name="Carre W."/>
            <person name="Ball S.G."/>
            <person name="Chaparro C."/>
            <person name="Tonon T."/>
            <person name="Barbeyron T."/>
            <person name="Michel G."/>
            <person name="Noel B."/>
            <person name="Valentin K."/>
            <person name="Elias M."/>
            <person name="Artiguenave F."/>
            <person name="Arun A."/>
            <person name="Aury J.M."/>
            <person name="Barbosa-Neto J.F."/>
            <person name="Bothwell J.H."/>
            <person name="Bouget F.Y."/>
            <person name="Brillet L."/>
            <person name="Cabello-Hurtado F."/>
            <person name="Capella-Gutierrez S."/>
            <person name="Charrier B."/>
            <person name="Cladiere L."/>
            <person name="Cock J.M."/>
            <person name="Coelho S.M."/>
            <person name="Colleoni C."/>
            <person name="Czjzek M."/>
            <person name="Da Silva C."/>
            <person name="Delage L."/>
            <person name="Denoeud F."/>
            <person name="Deschamps P."/>
            <person name="Dittami S.M."/>
            <person name="Gabaldon T."/>
            <person name="Gachon C.M."/>
            <person name="Groisillier A."/>
            <person name="Herve C."/>
            <person name="Jabbari K."/>
            <person name="Katinka M."/>
            <person name="Kloareg B."/>
            <person name="Kowalczyk N."/>
            <person name="Labadie K."/>
            <person name="Leblanc C."/>
            <person name="Lopez P.J."/>
            <person name="McLachlan D.H."/>
            <person name="Meslet-Cladiere L."/>
            <person name="Moustafa A."/>
            <person name="Nehr Z."/>
            <person name="Nyvall Collen P."/>
            <person name="Panaud O."/>
            <person name="Partensky F."/>
            <person name="Poulain J."/>
            <person name="Rensing S.A."/>
            <person name="Rousvoal S."/>
            <person name="Samson G."/>
            <person name="Symeonidi A."/>
            <person name="Weissenbach J."/>
            <person name="Zambounis A."/>
            <person name="Wincker P."/>
            <person name="Boyen C."/>
        </authorList>
    </citation>
    <scope>NUCLEOTIDE SEQUENCE [LARGE SCALE GENOMIC DNA]</scope>
    <source>
        <strain evidence="4">cv. Stackhouse</strain>
    </source>
</reference>
<evidence type="ECO:0000313" key="4">
    <source>
        <dbReference type="Proteomes" id="UP000012073"/>
    </source>
</evidence>
<sequence length="259" mass="27820">MRFRYSCCRLPSSAVVSPSTPVFNLHHKRPRPARHHGRHPRRPARPSGSRPATAALVAAAAALYYATYVLAVAFHFTSVSLTACEPNLLSCGPGARRRHLLSSSSVRPAVVDGPLSARVASVSTVVQADSSPWLSCGGCSTAAACSRARALRAPTSADWMSFCAEACSASLFREGVPCRLDLSAASWRATAAAAAANESMGEAGRRCCCAPRAPKDVGACTRPLCMVSWLFWLKPAAHTSHVKRFLTLEWTRTLWRVRS</sequence>
<feature type="region of interest" description="Disordered" evidence="1">
    <location>
        <begin position="21"/>
        <end position="50"/>
    </location>
</feature>
<dbReference type="KEGG" id="ccp:CHC_T00004860001"/>
<dbReference type="RefSeq" id="XP_005716419.1">
    <property type="nucleotide sequence ID" value="XM_005716362.1"/>
</dbReference>
<dbReference type="Gramene" id="CDF36600">
    <property type="protein sequence ID" value="CDF36600"/>
    <property type="gene ID" value="CHC_T00004860001"/>
</dbReference>
<feature type="compositionally biased region" description="Basic residues" evidence="1">
    <location>
        <begin position="25"/>
        <end position="44"/>
    </location>
</feature>
<evidence type="ECO:0000256" key="2">
    <source>
        <dbReference type="SAM" id="Phobius"/>
    </source>
</evidence>
<keyword evidence="2" id="KW-1133">Transmembrane helix</keyword>
<gene>
    <name evidence="3" type="ORF">CHC_T00004860001</name>
</gene>
<accession>R7QGR1</accession>
<proteinExistence type="predicted"/>
<protein>
    <submittedName>
        <fullName evidence="3">Uncharacterized protein</fullName>
    </submittedName>
</protein>
<evidence type="ECO:0000313" key="3">
    <source>
        <dbReference type="EMBL" id="CDF36600.1"/>
    </source>
</evidence>
<dbReference type="AlphaFoldDB" id="R7QGR1"/>
<organism evidence="3 4">
    <name type="scientific">Chondrus crispus</name>
    <name type="common">Carrageen Irish moss</name>
    <name type="synonym">Polymorpha crispa</name>
    <dbReference type="NCBI Taxonomy" id="2769"/>
    <lineage>
        <taxon>Eukaryota</taxon>
        <taxon>Rhodophyta</taxon>
        <taxon>Florideophyceae</taxon>
        <taxon>Rhodymeniophycidae</taxon>
        <taxon>Gigartinales</taxon>
        <taxon>Gigartinaceae</taxon>
        <taxon>Chondrus</taxon>
    </lineage>
</organism>
<name>R7QGR1_CHOCR</name>
<keyword evidence="2" id="KW-0472">Membrane</keyword>
<dbReference type="GeneID" id="17324128"/>
<dbReference type="Proteomes" id="UP000012073">
    <property type="component" value="Unassembled WGS sequence"/>
</dbReference>
<keyword evidence="4" id="KW-1185">Reference proteome</keyword>
<feature type="transmembrane region" description="Helical" evidence="2">
    <location>
        <begin position="52"/>
        <end position="76"/>
    </location>
</feature>
<evidence type="ECO:0000256" key="1">
    <source>
        <dbReference type="SAM" id="MobiDB-lite"/>
    </source>
</evidence>
<keyword evidence="2" id="KW-0812">Transmembrane</keyword>